<dbReference type="EMBL" id="PISD01000046">
    <property type="protein sequence ID" value="PKG27349.1"/>
    <property type="molecule type" value="Genomic_DNA"/>
</dbReference>
<accession>A0A2N0ZCW8</accession>
<feature type="coiled-coil region" evidence="1">
    <location>
        <begin position="94"/>
        <end position="121"/>
    </location>
</feature>
<gene>
    <name evidence="3" type="ORF">CWS20_19520</name>
</gene>
<keyword evidence="2" id="KW-0472">Membrane</keyword>
<keyword evidence="2" id="KW-0812">Transmembrane</keyword>
<keyword evidence="4" id="KW-1185">Reference proteome</keyword>
<evidence type="ECO:0000313" key="4">
    <source>
        <dbReference type="Proteomes" id="UP000233343"/>
    </source>
</evidence>
<dbReference type="Pfam" id="PF10864">
    <property type="entry name" value="DUF2663"/>
    <property type="match status" value="1"/>
</dbReference>
<evidence type="ECO:0000313" key="3">
    <source>
        <dbReference type="EMBL" id="PKG27349.1"/>
    </source>
</evidence>
<keyword evidence="2" id="KW-1133">Transmembrane helix</keyword>
<dbReference type="InterPro" id="IPR020210">
    <property type="entry name" value="Uncharacterised_YpbF_TM"/>
</dbReference>
<feature type="transmembrane region" description="Helical" evidence="2">
    <location>
        <begin position="79"/>
        <end position="97"/>
    </location>
</feature>
<reference evidence="3 4" key="1">
    <citation type="journal article" date="2010" name="Int. J. Syst. Evol. Microbiol.">
        <title>Bacillus horneckiae sp. nov., isolated from a spacecraft-assembly clean room.</title>
        <authorList>
            <person name="Vaishampayan P."/>
            <person name="Probst A."/>
            <person name="Krishnamurthi S."/>
            <person name="Ghosh S."/>
            <person name="Osman S."/>
            <person name="McDowall A."/>
            <person name="Ruckmani A."/>
            <person name="Mayilraj S."/>
            <person name="Venkateswaran K."/>
        </authorList>
    </citation>
    <scope>NUCLEOTIDE SEQUENCE [LARGE SCALE GENOMIC DNA]</scope>
    <source>
        <strain evidence="4">1PO1SC</strain>
    </source>
</reference>
<organism evidence="3 4">
    <name type="scientific">Cytobacillus horneckiae</name>
    <dbReference type="NCBI Taxonomy" id="549687"/>
    <lineage>
        <taxon>Bacteria</taxon>
        <taxon>Bacillati</taxon>
        <taxon>Bacillota</taxon>
        <taxon>Bacilli</taxon>
        <taxon>Bacillales</taxon>
        <taxon>Bacillaceae</taxon>
        <taxon>Cytobacillus</taxon>
    </lineage>
</organism>
<dbReference type="AlphaFoldDB" id="A0A2N0ZCW8"/>
<proteinExistence type="predicted"/>
<evidence type="ECO:0000256" key="2">
    <source>
        <dbReference type="SAM" id="Phobius"/>
    </source>
</evidence>
<dbReference type="Proteomes" id="UP000233343">
    <property type="component" value="Unassembled WGS sequence"/>
</dbReference>
<dbReference type="RefSeq" id="WP_066200680.1">
    <property type="nucleotide sequence ID" value="NZ_JAFDQP010000009.1"/>
</dbReference>
<sequence>METSIIMLDERTDQATRQMLQKVVERKNKFERLKEWHLVVMWAVVFLSFSYFAFLYYQLMVPYAYSFAAMFSVFVNQSANLYCLIFIIGLFGLMNVLRQKREKAEKEYHALRCEIIDKSKDLWKKEDEWKNRHIVYDMMKKNYDINLFHENK</sequence>
<feature type="transmembrane region" description="Helical" evidence="2">
    <location>
        <begin position="36"/>
        <end position="59"/>
    </location>
</feature>
<evidence type="ECO:0000256" key="1">
    <source>
        <dbReference type="SAM" id="Coils"/>
    </source>
</evidence>
<comment type="caution">
    <text evidence="3">The sequence shown here is derived from an EMBL/GenBank/DDBJ whole genome shotgun (WGS) entry which is preliminary data.</text>
</comment>
<keyword evidence="1" id="KW-0175">Coiled coil</keyword>
<name>A0A2N0ZCW8_9BACI</name>
<protein>
    <submittedName>
        <fullName evidence="3">DUF2663 domain-containing protein</fullName>
    </submittedName>
</protein>